<keyword evidence="3" id="KW-1185">Reference proteome</keyword>
<evidence type="ECO:0000256" key="1">
    <source>
        <dbReference type="SAM" id="Phobius"/>
    </source>
</evidence>
<dbReference type="AlphaFoldDB" id="A0AA45KGE7"/>
<dbReference type="KEGG" id="lti:JW886_00970"/>
<dbReference type="PANTHER" id="PTHR32251">
    <property type="entry name" value="3-OXO-5-ALPHA-STEROID 4-DEHYDROGENASE"/>
    <property type="match status" value="1"/>
</dbReference>
<dbReference type="RefSeq" id="WP_200407798.1">
    <property type="nucleotide sequence ID" value="NZ_BNDT01000010.1"/>
</dbReference>
<dbReference type="Pfam" id="PF06966">
    <property type="entry name" value="DUF1295"/>
    <property type="match status" value="1"/>
</dbReference>
<keyword evidence="1" id="KW-1133">Transmembrane helix</keyword>
<evidence type="ECO:0000313" key="3">
    <source>
        <dbReference type="Proteomes" id="UP000663608"/>
    </source>
</evidence>
<accession>A0AA45KGE7</accession>
<feature type="transmembrane region" description="Helical" evidence="1">
    <location>
        <begin position="99"/>
        <end position="123"/>
    </location>
</feature>
<sequence>MIYGIVASSLLLYFIFWFILSKVNNNYSLVDIAWGGGFVVVAWVGFIFTSSRTLQNELILILVSLWGIRLFVHLARRNWNKPEDYRYVNMRKRWGSKWVNLKAFLNVFILQGILLFIIALPVIHSFSAMPLTLMHWWNFSGLIVWLIGFIFEAGGDYQLTKFKKNPNNHGTLLTSGLWSVTRHPNYFGEALCWWGVFLVSIRNFSDSWLLISPLLITLLLLFVSGVPLLEKKYKNRPDFQQYAQKTPKFFPFIGKKGL</sequence>
<dbReference type="InterPro" id="IPR010721">
    <property type="entry name" value="UstE-like"/>
</dbReference>
<name>A0AA45KGE7_9LACT</name>
<feature type="transmembrane region" description="Helical" evidence="1">
    <location>
        <begin position="6"/>
        <end position="23"/>
    </location>
</feature>
<organism evidence="2 3">
    <name type="scientific">Lactococcus taiwanensis</name>
    <dbReference type="NCBI Taxonomy" id="1151742"/>
    <lineage>
        <taxon>Bacteria</taxon>
        <taxon>Bacillati</taxon>
        <taxon>Bacillota</taxon>
        <taxon>Bacilli</taxon>
        <taxon>Lactobacillales</taxon>
        <taxon>Streptococcaceae</taxon>
        <taxon>Lactococcus</taxon>
    </lineage>
</organism>
<feature type="transmembrane region" description="Helical" evidence="1">
    <location>
        <begin position="210"/>
        <end position="229"/>
    </location>
</feature>
<keyword evidence="1" id="KW-0812">Transmembrane</keyword>
<gene>
    <name evidence="2" type="ORF">JW886_00970</name>
</gene>
<dbReference type="GO" id="GO:0016020">
    <property type="term" value="C:membrane"/>
    <property type="evidence" value="ECO:0007669"/>
    <property type="project" value="TreeGrafter"/>
</dbReference>
<feature type="transmembrane region" description="Helical" evidence="1">
    <location>
        <begin position="54"/>
        <end position="72"/>
    </location>
</feature>
<dbReference type="Gene3D" id="1.20.120.1630">
    <property type="match status" value="1"/>
</dbReference>
<feature type="transmembrane region" description="Helical" evidence="1">
    <location>
        <begin position="30"/>
        <end position="48"/>
    </location>
</feature>
<dbReference type="Proteomes" id="UP000663608">
    <property type="component" value="Chromosome"/>
</dbReference>
<keyword evidence="1" id="KW-0472">Membrane</keyword>
<protein>
    <submittedName>
        <fullName evidence="2">DUF1295 domain-containing protein</fullName>
    </submittedName>
</protein>
<dbReference type="EMBL" id="CP070872">
    <property type="protein sequence ID" value="QSE76883.1"/>
    <property type="molecule type" value="Genomic_DNA"/>
</dbReference>
<feature type="transmembrane region" description="Helical" evidence="1">
    <location>
        <begin position="135"/>
        <end position="154"/>
    </location>
</feature>
<dbReference type="PANTHER" id="PTHR32251:SF17">
    <property type="entry name" value="STEROID 5-ALPHA REDUCTASE C-TERMINAL DOMAIN-CONTAINING PROTEIN"/>
    <property type="match status" value="1"/>
</dbReference>
<evidence type="ECO:0000313" key="2">
    <source>
        <dbReference type="EMBL" id="QSE76883.1"/>
    </source>
</evidence>
<proteinExistence type="predicted"/>
<reference evidence="2 3" key="1">
    <citation type="submission" date="2021-02" db="EMBL/GenBank/DDBJ databases">
        <title>Complete genome sequence of Lactococcus lactis strain K_LL004.</title>
        <authorList>
            <person name="Kim H.B."/>
        </authorList>
    </citation>
    <scope>NUCLEOTIDE SEQUENCE [LARGE SCALE GENOMIC DNA]</scope>
    <source>
        <strain evidence="2 3">K_LL004</strain>
    </source>
</reference>
<dbReference type="PROSITE" id="PS50244">
    <property type="entry name" value="S5A_REDUCTASE"/>
    <property type="match status" value="1"/>
</dbReference>